<evidence type="ECO:0000313" key="2">
    <source>
        <dbReference type="EMBL" id="MBC5718297.1"/>
    </source>
</evidence>
<dbReference type="GO" id="GO:0006313">
    <property type="term" value="P:DNA transposition"/>
    <property type="evidence" value="ECO:0007669"/>
    <property type="project" value="InterPro"/>
</dbReference>
<dbReference type="EMBL" id="JACOPN010000015">
    <property type="protein sequence ID" value="MBC5718297.1"/>
    <property type="molecule type" value="Genomic_DNA"/>
</dbReference>
<dbReference type="GO" id="GO:0004803">
    <property type="term" value="F:transposase activity"/>
    <property type="evidence" value="ECO:0007669"/>
    <property type="project" value="InterPro"/>
</dbReference>
<dbReference type="InterPro" id="IPR052715">
    <property type="entry name" value="RAYT_transposase"/>
</dbReference>
<dbReference type="GO" id="GO:0043565">
    <property type="term" value="F:sequence-specific DNA binding"/>
    <property type="evidence" value="ECO:0007669"/>
    <property type="project" value="TreeGrafter"/>
</dbReference>
<accession>A0A8J6J717</accession>
<dbReference type="InterPro" id="IPR002686">
    <property type="entry name" value="Transposase_17"/>
</dbReference>
<dbReference type="Gene3D" id="3.30.70.1290">
    <property type="entry name" value="Transposase IS200-like"/>
    <property type="match status" value="1"/>
</dbReference>
<dbReference type="InterPro" id="IPR036515">
    <property type="entry name" value="Transposase_17_sf"/>
</dbReference>
<dbReference type="RefSeq" id="WP_186879323.1">
    <property type="nucleotide sequence ID" value="NZ_JACOPN010000015.1"/>
</dbReference>
<dbReference type="AlphaFoldDB" id="A0A8J6J717"/>
<gene>
    <name evidence="2" type="ORF">H8S55_13440</name>
</gene>
<dbReference type="SUPFAM" id="SSF143422">
    <property type="entry name" value="Transposase IS200-like"/>
    <property type="match status" value="1"/>
</dbReference>
<reference evidence="2" key="1">
    <citation type="submission" date="2020-08" db="EMBL/GenBank/DDBJ databases">
        <title>Genome public.</title>
        <authorList>
            <person name="Liu C."/>
            <person name="Sun Q."/>
        </authorList>
    </citation>
    <scope>NUCLEOTIDE SEQUENCE</scope>
    <source>
        <strain evidence="2">BX5</strain>
    </source>
</reference>
<comment type="caution">
    <text evidence="2">The sequence shown here is derived from an EMBL/GenBank/DDBJ whole genome shotgun (WGS) entry which is preliminary data.</text>
</comment>
<evidence type="ECO:0000259" key="1">
    <source>
        <dbReference type="SMART" id="SM01321"/>
    </source>
</evidence>
<dbReference type="SMART" id="SM01321">
    <property type="entry name" value="Y1_Tnp"/>
    <property type="match status" value="1"/>
</dbReference>
<keyword evidence="3" id="KW-1185">Reference proteome</keyword>
<organism evidence="2 3">
    <name type="scientific">Flintibacter faecis</name>
    <dbReference type="NCBI Taxonomy" id="2763047"/>
    <lineage>
        <taxon>Bacteria</taxon>
        <taxon>Bacillati</taxon>
        <taxon>Bacillota</taxon>
        <taxon>Clostridia</taxon>
        <taxon>Eubacteriales</taxon>
        <taxon>Flintibacter</taxon>
    </lineage>
</organism>
<dbReference type="PANTHER" id="PTHR36966:SF1">
    <property type="entry name" value="REP-ASSOCIATED TYROSINE TRANSPOSASE"/>
    <property type="match status" value="1"/>
</dbReference>
<feature type="domain" description="Transposase IS200-like" evidence="1">
    <location>
        <begin position="17"/>
        <end position="157"/>
    </location>
</feature>
<dbReference type="Proteomes" id="UP000602260">
    <property type="component" value="Unassembled WGS sequence"/>
</dbReference>
<proteinExistence type="predicted"/>
<sequence length="184" mass="21127">MGGEKRKQIRLTHYDYSHPGAYFITICTAGREKLFWEADEKNCEPGGTSVGAACGRPLLSEIGVKLDREIQNLSTVYEFVCVDKYVIMPDHIHMIITISQREAGRPQAAPTISRIINQFKGAVSKAVGRPIWQKGYYDHVIRNEQDYLDIWDYIDTNPAQEREVKFFSETEGIPWQSKKTKRPM</sequence>
<dbReference type="PANTHER" id="PTHR36966">
    <property type="entry name" value="REP-ASSOCIATED TYROSINE TRANSPOSASE"/>
    <property type="match status" value="1"/>
</dbReference>
<name>A0A8J6J717_9FIRM</name>
<evidence type="ECO:0000313" key="3">
    <source>
        <dbReference type="Proteomes" id="UP000602260"/>
    </source>
</evidence>
<protein>
    <submittedName>
        <fullName evidence="2">Transposase</fullName>
    </submittedName>
</protein>